<proteinExistence type="predicted"/>
<dbReference type="Proteomes" id="UP000467305">
    <property type="component" value="Unassembled WGS sequence"/>
</dbReference>
<sequence length="221" mass="25512">MPVTLQDYLNLNSSLLVDEVIACAASKESENNTSYIFYYPEVGATEIKYFETANVEDDKNNFSLYKEKELPKEDVFNGYLGRFLKTSSTETWCIVTYKTEGKFHKSNPIRLKNTTKPTEWTDMVTLNTKQNLMPKFSWMDGMVKENAIYFQVITDAENNLLSGTYTYEKCFQYYNLSNVVLNVTRNTPPSLIKGKDYGFTMMGVSEDNWVNLVIQKKIKAE</sequence>
<accession>A0A7J5ASR5</accession>
<dbReference type="RefSeq" id="WP_150898307.1">
    <property type="nucleotide sequence ID" value="NZ_WAAU01000003.1"/>
</dbReference>
<organism evidence="1 2">
    <name type="scientific">Tenacibaculum aiptasiae</name>
    <dbReference type="NCBI Taxonomy" id="426481"/>
    <lineage>
        <taxon>Bacteria</taxon>
        <taxon>Pseudomonadati</taxon>
        <taxon>Bacteroidota</taxon>
        <taxon>Flavobacteriia</taxon>
        <taxon>Flavobacteriales</taxon>
        <taxon>Flavobacteriaceae</taxon>
        <taxon>Tenacibaculum</taxon>
    </lineage>
</organism>
<name>A0A7J5ASR5_9FLAO</name>
<gene>
    <name evidence="1" type="ORF">F7018_02040</name>
</gene>
<dbReference type="AlphaFoldDB" id="A0A7J5ASR5"/>
<comment type="caution">
    <text evidence="1">The sequence shown here is derived from an EMBL/GenBank/DDBJ whole genome shotgun (WGS) entry which is preliminary data.</text>
</comment>
<protein>
    <submittedName>
        <fullName evidence="1">Uncharacterized protein</fullName>
    </submittedName>
</protein>
<evidence type="ECO:0000313" key="1">
    <source>
        <dbReference type="EMBL" id="KAB1160678.1"/>
    </source>
</evidence>
<reference evidence="1 2" key="1">
    <citation type="submission" date="2019-09" db="EMBL/GenBank/DDBJ databases">
        <authorList>
            <person name="Cao W.R."/>
        </authorList>
    </citation>
    <scope>NUCLEOTIDE SEQUENCE [LARGE SCALE GENOMIC DNA]</scope>
    <source>
        <strain evidence="2">a4</strain>
    </source>
</reference>
<dbReference type="EMBL" id="WAAU01000003">
    <property type="protein sequence ID" value="KAB1160678.1"/>
    <property type="molecule type" value="Genomic_DNA"/>
</dbReference>
<dbReference type="OrthoDB" id="1177023at2"/>
<evidence type="ECO:0000313" key="2">
    <source>
        <dbReference type="Proteomes" id="UP000467305"/>
    </source>
</evidence>
<keyword evidence="2" id="KW-1185">Reference proteome</keyword>